<reference evidence="2 3" key="1">
    <citation type="submission" date="2017-01" db="EMBL/GenBank/DDBJ databases">
        <title>Draft genome sequence of Bacillus oleronius.</title>
        <authorList>
            <person name="Allam M."/>
        </authorList>
    </citation>
    <scope>NUCLEOTIDE SEQUENCE [LARGE SCALE GENOMIC DNA]</scope>
    <source>
        <strain evidence="2 3">DSM 9356</strain>
    </source>
</reference>
<gene>
    <name evidence="2" type="ORF">BWZ43_16865</name>
</gene>
<organism evidence="2 3">
    <name type="scientific">Heyndrickxia oleronia</name>
    <dbReference type="NCBI Taxonomy" id="38875"/>
    <lineage>
        <taxon>Bacteria</taxon>
        <taxon>Bacillati</taxon>
        <taxon>Bacillota</taxon>
        <taxon>Bacilli</taxon>
        <taxon>Bacillales</taxon>
        <taxon>Bacillaceae</taxon>
        <taxon>Heyndrickxia</taxon>
    </lineage>
</organism>
<evidence type="ECO:0000313" key="3">
    <source>
        <dbReference type="Proteomes" id="UP000189761"/>
    </source>
</evidence>
<dbReference type="Proteomes" id="UP000189761">
    <property type="component" value="Unassembled WGS sequence"/>
</dbReference>
<keyword evidence="3" id="KW-1185">Reference proteome</keyword>
<proteinExistence type="predicted"/>
<feature type="region of interest" description="Disordered" evidence="1">
    <location>
        <begin position="1"/>
        <end position="28"/>
    </location>
</feature>
<name>A0A8E2I6I5_9BACI</name>
<evidence type="ECO:0000313" key="2">
    <source>
        <dbReference type="EMBL" id="OOP67242.1"/>
    </source>
</evidence>
<sequence length="84" mass="9372">MTGFSSVLSPCNREPMVGGNRNKDKGELPPRAFFAKNEVAKNGRTVIRLSGRAYSSMRVVPRVRQPRPFYKGCGCLFYFNKIGG</sequence>
<comment type="caution">
    <text evidence="2">The sequence shown here is derived from an EMBL/GenBank/DDBJ whole genome shotgun (WGS) entry which is preliminary data.</text>
</comment>
<protein>
    <submittedName>
        <fullName evidence="2">Uncharacterized protein</fullName>
    </submittedName>
</protein>
<evidence type="ECO:0000256" key="1">
    <source>
        <dbReference type="SAM" id="MobiDB-lite"/>
    </source>
</evidence>
<dbReference type="EMBL" id="MTLA01000217">
    <property type="protein sequence ID" value="OOP67242.1"/>
    <property type="molecule type" value="Genomic_DNA"/>
</dbReference>
<accession>A0A8E2I6I5</accession>
<dbReference type="AlphaFoldDB" id="A0A8E2I6I5"/>